<dbReference type="SMART" id="SM00332">
    <property type="entry name" value="PP2Cc"/>
    <property type="match status" value="1"/>
</dbReference>
<feature type="coiled-coil region" evidence="5">
    <location>
        <begin position="4"/>
        <end position="41"/>
    </location>
</feature>
<keyword evidence="1" id="KW-0479">Metal-binding</keyword>
<dbReference type="InterPro" id="IPR036457">
    <property type="entry name" value="PPM-type-like_dom_sf"/>
</dbReference>
<evidence type="ECO:0000313" key="9">
    <source>
        <dbReference type="Proteomes" id="UP000789901"/>
    </source>
</evidence>
<sequence>MTHAEEIKQLKRNLEILKQELNFREQIIEDLETNINRFEVKCTICLEYMSNPCTISCGHTFCYYCLYNWDIIDHFIKIKSSDEEMCTEKKENSRIYLICLTLIKLYMLVMVNNCANCGQRCIIEIEDDTDIEIEETDDTDYMLDDSYESSFIDDEEINYSGQTLSEPNKEKYTSSYNDAHILYALFAMQGWRISMEDAHTAELKLLDKKGYSYFGVFDGHNPKLKVDPSGCTAIIAIVTPDNVIYVGNAGDSHAVLSDDGIAIPISDDHKPDNPGNLALLCALGDFEFKQNTNLSIENQVVTGIWDCLKSQDVVSFIRKNIAEHKDLKKACEDLMECCLSKTSEGIGTDNMTVIIVGFLHNKTETDWYTWMKSRYGVIRPEYIDNSYESDDLMTKIINFELSVNEINLMLHLFG</sequence>
<name>A0ABN7UDH9_GIGMA</name>
<dbReference type="InterPro" id="IPR017907">
    <property type="entry name" value="Znf_RING_CS"/>
</dbReference>
<keyword evidence="2 4" id="KW-0863">Zinc-finger</keyword>
<evidence type="ECO:0000313" key="8">
    <source>
        <dbReference type="EMBL" id="CAG8552327.1"/>
    </source>
</evidence>
<dbReference type="InterPro" id="IPR013083">
    <property type="entry name" value="Znf_RING/FYVE/PHD"/>
</dbReference>
<protein>
    <submittedName>
        <fullName evidence="8">7395_t:CDS:1</fullName>
    </submittedName>
</protein>
<organism evidence="8 9">
    <name type="scientific">Gigaspora margarita</name>
    <dbReference type="NCBI Taxonomy" id="4874"/>
    <lineage>
        <taxon>Eukaryota</taxon>
        <taxon>Fungi</taxon>
        <taxon>Fungi incertae sedis</taxon>
        <taxon>Mucoromycota</taxon>
        <taxon>Glomeromycotina</taxon>
        <taxon>Glomeromycetes</taxon>
        <taxon>Diversisporales</taxon>
        <taxon>Gigasporaceae</taxon>
        <taxon>Gigaspora</taxon>
    </lineage>
</organism>
<dbReference type="PROSITE" id="PS00518">
    <property type="entry name" value="ZF_RING_1"/>
    <property type="match status" value="1"/>
</dbReference>
<dbReference type="Gene3D" id="3.30.40.10">
    <property type="entry name" value="Zinc/RING finger domain, C3HC4 (zinc finger)"/>
    <property type="match status" value="1"/>
</dbReference>
<dbReference type="SMART" id="SM00184">
    <property type="entry name" value="RING"/>
    <property type="match status" value="1"/>
</dbReference>
<dbReference type="PANTHER" id="PTHR47992">
    <property type="entry name" value="PROTEIN PHOSPHATASE"/>
    <property type="match status" value="1"/>
</dbReference>
<dbReference type="SUPFAM" id="SSF57850">
    <property type="entry name" value="RING/U-box"/>
    <property type="match status" value="1"/>
</dbReference>
<evidence type="ECO:0000256" key="1">
    <source>
        <dbReference type="ARBA" id="ARBA00022723"/>
    </source>
</evidence>
<keyword evidence="9" id="KW-1185">Reference proteome</keyword>
<dbReference type="InterPro" id="IPR001841">
    <property type="entry name" value="Znf_RING"/>
</dbReference>
<dbReference type="Gene3D" id="3.60.40.10">
    <property type="entry name" value="PPM-type phosphatase domain"/>
    <property type="match status" value="2"/>
</dbReference>
<dbReference type="InterPro" id="IPR015655">
    <property type="entry name" value="PP2C"/>
</dbReference>
<dbReference type="Pfam" id="PF15227">
    <property type="entry name" value="zf-C3HC4_4"/>
    <property type="match status" value="1"/>
</dbReference>
<evidence type="ECO:0000256" key="2">
    <source>
        <dbReference type="ARBA" id="ARBA00022771"/>
    </source>
</evidence>
<dbReference type="PROSITE" id="PS51746">
    <property type="entry name" value="PPM_2"/>
    <property type="match status" value="1"/>
</dbReference>
<feature type="domain" description="PPM-type phosphatase" evidence="7">
    <location>
        <begin position="182"/>
        <end position="358"/>
    </location>
</feature>
<dbReference type="EMBL" id="CAJVQB010001831">
    <property type="protein sequence ID" value="CAG8552327.1"/>
    <property type="molecule type" value="Genomic_DNA"/>
</dbReference>
<evidence type="ECO:0000256" key="3">
    <source>
        <dbReference type="ARBA" id="ARBA00022833"/>
    </source>
</evidence>
<evidence type="ECO:0000256" key="4">
    <source>
        <dbReference type="PROSITE-ProRule" id="PRU00175"/>
    </source>
</evidence>
<dbReference type="CDD" id="cd00143">
    <property type="entry name" value="PP2Cc"/>
    <property type="match status" value="1"/>
</dbReference>
<comment type="caution">
    <text evidence="8">The sequence shown here is derived from an EMBL/GenBank/DDBJ whole genome shotgun (WGS) entry which is preliminary data.</text>
</comment>
<dbReference type="InterPro" id="IPR001932">
    <property type="entry name" value="PPM-type_phosphatase-like_dom"/>
</dbReference>
<feature type="domain" description="RING-type" evidence="6">
    <location>
        <begin position="42"/>
        <end position="90"/>
    </location>
</feature>
<proteinExistence type="predicted"/>
<dbReference type="Pfam" id="PF00481">
    <property type="entry name" value="PP2C"/>
    <property type="match status" value="2"/>
</dbReference>
<keyword evidence="3" id="KW-0862">Zinc</keyword>
<evidence type="ECO:0000256" key="5">
    <source>
        <dbReference type="SAM" id="Coils"/>
    </source>
</evidence>
<accession>A0ABN7UDH9</accession>
<dbReference type="Proteomes" id="UP000789901">
    <property type="component" value="Unassembled WGS sequence"/>
</dbReference>
<reference evidence="8 9" key="1">
    <citation type="submission" date="2021-06" db="EMBL/GenBank/DDBJ databases">
        <authorList>
            <person name="Kallberg Y."/>
            <person name="Tangrot J."/>
            <person name="Rosling A."/>
        </authorList>
    </citation>
    <scope>NUCLEOTIDE SEQUENCE [LARGE SCALE GENOMIC DNA]</scope>
    <source>
        <strain evidence="8 9">120-4 pot B 10/14</strain>
    </source>
</reference>
<keyword evidence="5" id="KW-0175">Coiled coil</keyword>
<dbReference type="PROSITE" id="PS50089">
    <property type="entry name" value="ZF_RING_2"/>
    <property type="match status" value="1"/>
</dbReference>
<evidence type="ECO:0000259" key="6">
    <source>
        <dbReference type="PROSITE" id="PS50089"/>
    </source>
</evidence>
<dbReference type="SUPFAM" id="SSF81606">
    <property type="entry name" value="PP2C-like"/>
    <property type="match status" value="1"/>
</dbReference>
<gene>
    <name evidence="8" type="ORF">GMARGA_LOCUS4617</name>
</gene>
<evidence type="ECO:0000259" key="7">
    <source>
        <dbReference type="PROSITE" id="PS51746"/>
    </source>
</evidence>